<protein>
    <submittedName>
        <fullName evidence="1">Uncharacterized protein</fullName>
    </submittedName>
</protein>
<proteinExistence type="predicted"/>
<dbReference type="GeneID" id="25321039"/>
<gene>
    <name evidence="1" type="ORF">T310_8948</name>
</gene>
<evidence type="ECO:0000313" key="1">
    <source>
        <dbReference type="EMBL" id="KKA17271.1"/>
    </source>
</evidence>
<keyword evidence="2" id="KW-1185">Reference proteome</keyword>
<dbReference type="Proteomes" id="UP000053958">
    <property type="component" value="Unassembled WGS sequence"/>
</dbReference>
<reference evidence="1 2" key="1">
    <citation type="submission" date="2015-04" db="EMBL/GenBank/DDBJ databases">
        <authorList>
            <person name="Heijne W.H."/>
            <person name="Fedorova N.D."/>
            <person name="Nierman W.C."/>
            <person name="Vollebregt A.W."/>
            <person name="Zhao Z."/>
            <person name="Wu L."/>
            <person name="Kumar M."/>
            <person name="Stam H."/>
            <person name="van den Berg M.A."/>
            <person name="Pel H.J."/>
        </authorList>
    </citation>
    <scope>NUCLEOTIDE SEQUENCE [LARGE SCALE GENOMIC DNA]</scope>
    <source>
        <strain evidence="1 2">CBS 393.64</strain>
    </source>
</reference>
<dbReference type="EMBL" id="LASV01000678">
    <property type="protein sequence ID" value="KKA17271.1"/>
    <property type="molecule type" value="Genomic_DNA"/>
</dbReference>
<evidence type="ECO:0000313" key="2">
    <source>
        <dbReference type="Proteomes" id="UP000053958"/>
    </source>
</evidence>
<feature type="non-terminal residue" evidence="1">
    <location>
        <position position="1"/>
    </location>
</feature>
<accession>A0A0F4YHA7</accession>
<dbReference type="RefSeq" id="XP_013323883.1">
    <property type="nucleotide sequence ID" value="XM_013468429.1"/>
</dbReference>
<organism evidence="1 2">
    <name type="scientific">Rasamsonia emersonii (strain ATCC 16479 / CBS 393.64 / IMI 116815)</name>
    <dbReference type="NCBI Taxonomy" id="1408163"/>
    <lineage>
        <taxon>Eukaryota</taxon>
        <taxon>Fungi</taxon>
        <taxon>Dikarya</taxon>
        <taxon>Ascomycota</taxon>
        <taxon>Pezizomycotina</taxon>
        <taxon>Eurotiomycetes</taxon>
        <taxon>Eurotiomycetidae</taxon>
        <taxon>Eurotiales</taxon>
        <taxon>Trichocomaceae</taxon>
        <taxon>Rasamsonia</taxon>
    </lineage>
</organism>
<comment type="caution">
    <text evidence="1">The sequence shown here is derived from an EMBL/GenBank/DDBJ whole genome shotgun (WGS) entry which is preliminary data.</text>
</comment>
<sequence length="152" mass="16894">QGLQSIATILPHRFRSKIFFSAPSLACDHSGLPATVISLLHLLPLTGSTTRSRQFYIASKNTFSSAGSSHITTPFFADDTVYDHALQFYAIIWKQLFLVCPTVTSQPDFLPVKGLRPIAAIPPQGFRSDFSSVRSSHITTPSFFFRDTVYDH</sequence>
<name>A0A0F4YHA7_RASE3</name>
<dbReference type="AlphaFoldDB" id="A0A0F4YHA7"/>